<evidence type="ECO:0000256" key="1">
    <source>
        <dbReference type="SAM" id="MobiDB-lite"/>
    </source>
</evidence>
<proteinExistence type="predicted"/>
<feature type="region of interest" description="Disordered" evidence="1">
    <location>
        <begin position="100"/>
        <end position="147"/>
    </location>
</feature>
<dbReference type="Proteomes" id="UP000663856">
    <property type="component" value="Unassembled WGS sequence"/>
</dbReference>
<dbReference type="EMBL" id="CAJNRF010003021">
    <property type="protein sequence ID" value="CAF2046639.1"/>
    <property type="molecule type" value="Genomic_DNA"/>
</dbReference>
<reference evidence="2" key="1">
    <citation type="submission" date="2021-02" db="EMBL/GenBank/DDBJ databases">
        <authorList>
            <person name="Nowell W R."/>
        </authorList>
    </citation>
    <scope>NUCLEOTIDE SEQUENCE</scope>
</reference>
<dbReference type="SUPFAM" id="SSF48464">
    <property type="entry name" value="ENTH/VHS domain"/>
    <property type="match status" value="1"/>
</dbReference>
<feature type="compositionally biased region" description="Low complexity" evidence="1">
    <location>
        <begin position="136"/>
        <end position="147"/>
    </location>
</feature>
<gene>
    <name evidence="2" type="ORF">WKI299_LOCUS9374</name>
</gene>
<comment type="caution">
    <text evidence="2">The sequence shown here is derived from an EMBL/GenBank/DDBJ whole genome shotgun (WGS) entry which is preliminary data.</text>
</comment>
<evidence type="ECO:0000313" key="3">
    <source>
        <dbReference type="Proteomes" id="UP000663856"/>
    </source>
</evidence>
<organism evidence="2 3">
    <name type="scientific">Rotaria magnacalcarata</name>
    <dbReference type="NCBI Taxonomy" id="392030"/>
    <lineage>
        <taxon>Eukaryota</taxon>
        <taxon>Metazoa</taxon>
        <taxon>Spiralia</taxon>
        <taxon>Gnathifera</taxon>
        <taxon>Rotifera</taxon>
        <taxon>Eurotatoria</taxon>
        <taxon>Bdelloidea</taxon>
        <taxon>Philodinida</taxon>
        <taxon>Philodinidae</taxon>
        <taxon>Rotaria</taxon>
    </lineage>
</organism>
<feature type="compositionally biased region" description="Low complexity" evidence="1">
    <location>
        <begin position="100"/>
        <end position="109"/>
    </location>
</feature>
<dbReference type="InterPro" id="IPR008942">
    <property type="entry name" value="ENTH_VHS"/>
</dbReference>
<accession>A0A816PCV0</accession>
<sequence length="188" mass="20444">MNSITHICTMINSNKINIDDVIDGIKRKLLDSDTRINRQVLNILSTISTKGNSAVIKHIKQSGDIGGALQILIEKDALGLITIEARQLFQRFEFHRTFVSDSPKSTSSSTIEPRYTSPYRPSDITDHGTASGIGLSPTEDTPSSTSEVLLTSTVGKDLFEKGSKKIQSSLLLLPATTSNDMKFASSVC</sequence>
<evidence type="ECO:0000313" key="2">
    <source>
        <dbReference type="EMBL" id="CAF2046639.1"/>
    </source>
</evidence>
<protein>
    <submittedName>
        <fullName evidence="2">Uncharacterized protein</fullName>
    </submittedName>
</protein>
<dbReference type="AlphaFoldDB" id="A0A816PCV0"/>
<name>A0A816PCV0_9BILA</name>